<dbReference type="InterPro" id="IPR004410">
    <property type="entry name" value="Malonyl_CoA-ACP_transAc_FabD"/>
</dbReference>
<organism evidence="9 10">
    <name type="scientific">Fodinibius sediminis</name>
    <dbReference type="NCBI Taxonomy" id="1214077"/>
    <lineage>
        <taxon>Bacteria</taxon>
        <taxon>Pseudomonadati</taxon>
        <taxon>Balneolota</taxon>
        <taxon>Balneolia</taxon>
        <taxon>Balneolales</taxon>
        <taxon>Balneolaceae</taxon>
        <taxon>Fodinibius</taxon>
    </lineage>
</organism>
<dbReference type="OrthoDB" id="9805460at2"/>
<dbReference type="FunFam" id="3.30.70.250:FF:000001">
    <property type="entry name" value="Malonyl CoA-acyl carrier protein transacylase"/>
    <property type="match status" value="1"/>
</dbReference>
<dbReference type="Proteomes" id="UP000317593">
    <property type="component" value="Unassembled WGS sequence"/>
</dbReference>
<dbReference type="InterPro" id="IPR001227">
    <property type="entry name" value="Ac_transferase_dom_sf"/>
</dbReference>
<dbReference type="SUPFAM" id="SSF52151">
    <property type="entry name" value="FabD/lysophospholipase-like"/>
    <property type="match status" value="1"/>
</dbReference>
<keyword evidence="10" id="KW-1185">Reference proteome</keyword>
<dbReference type="PANTHER" id="PTHR42681:SF1">
    <property type="entry name" value="MALONYL-COA-ACYL CARRIER PROTEIN TRANSACYLASE, MITOCHONDRIAL"/>
    <property type="match status" value="1"/>
</dbReference>
<dbReference type="EC" id="2.3.1.39" evidence="1 6"/>
<dbReference type="SMART" id="SM00827">
    <property type="entry name" value="PKS_AT"/>
    <property type="match status" value="1"/>
</dbReference>
<dbReference type="Pfam" id="PF00698">
    <property type="entry name" value="Acyl_transf_1"/>
    <property type="match status" value="1"/>
</dbReference>
<dbReference type="InterPro" id="IPR014043">
    <property type="entry name" value="Acyl_transferase_dom"/>
</dbReference>
<evidence type="ECO:0000256" key="1">
    <source>
        <dbReference type="ARBA" id="ARBA00013258"/>
    </source>
</evidence>
<dbReference type="Gene3D" id="3.40.366.10">
    <property type="entry name" value="Malonyl-Coenzyme A Acyl Carrier Protein, domain 2"/>
    <property type="match status" value="1"/>
</dbReference>
<keyword evidence="4 6" id="KW-0012">Acyltransferase</keyword>
<gene>
    <name evidence="9" type="ORF">SAMN06265218_102193</name>
</gene>
<dbReference type="GO" id="GO:0004314">
    <property type="term" value="F:[acyl-carrier-protein] S-malonyltransferase activity"/>
    <property type="evidence" value="ECO:0007669"/>
    <property type="project" value="UniProtKB-EC"/>
</dbReference>
<dbReference type="PANTHER" id="PTHR42681">
    <property type="entry name" value="MALONYL-COA-ACYL CARRIER PROTEIN TRANSACYLASE, MITOCHONDRIAL"/>
    <property type="match status" value="1"/>
</dbReference>
<reference evidence="9 10" key="1">
    <citation type="submission" date="2017-05" db="EMBL/GenBank/DDBJ databases">
        <authorList>
            <person name="Varghese N."/>
            <person name="Submissions S."/>
        </authorList>
    </citation>
    <scope>NUCLEOTIDE SEQUENCE [LARGE SCALE GENOMIC DNA]</scope>
    <source>
        <strain evidence="9 10">DSM 21194</strain>
    </source>
</reference>
<dbReference type="RefSeq" id="WP_142713077.1">
    <property type="nucleotide sequence ID" value="NZ_FXTH01000002.1"/>
</dbReference>
<feature type="active site" evidence="7">
    <location>
        <position position="198"/>
    </location>
</feature>
<evidence type="ECO:0000256" key="7">
    <source>
        <dbReference type="PIRSR" id="PIRSR000446-1"/>
    </source>
</evidence>
<proteinExistence type="inferred from homology"/>
<evidence type="ECO:0000256" key="4">
    <source>
        <dbReference type="ARBA" id="ARBA00023315"/>
    </source>
</evidence>
<feature type="domain" description="Malonyl-CoA:ACP transacylase (MAT)" evidence="8">
    <location>
        <begin position="6"/>
        <end position="294"/>
    </location>
</feature>
<keyword evidence="3 6" id="KW-0808">Transferase</keyword>
<dbReference type="InterPro" id="IPR016035">
    <property type="entry name" value="Acyl_Trfase/lysoPLipase"/>
</dbReference>
<comment type="similarity">
    <text evidence="6">Belongs to the fabD family.</text>
</comment>
<dbReference type="GO" id="GO:0005829">
    <property type="term" value="C:cytosol"/>
    <property type="evidence" value="ECO:0007669"/>
    <property type="project" value="TreeGrafter"/>
</dbReference>
<dbReference type="NCBIfam" id="TIGR00128">
    <property type="entry name" value="fabD"/>
    <property type="match status" value="1"/>
</dbReference>
<sequence length="295" mass="32073">MTTAYLFPGQGSQSVGMALEHYEEKKAFAGYVDRANEVLGFDLKTIMFEGPAEKLKQTEFTQPAIFLHSVALYHMLEAKPDMVAGHSLGEFSALVACGAVNFEDALLIVRRRGELMQQAGEQNPGTMAAVIGMDDEVVENICAQATRETGAEVIAANYNCPGQLVISGDKGAVEKAVELLKEEGCRLAKILPVSGAFHSSLMQPAYDGLKSSLEELTIAKPDCPIYSNYTAEPTMDPEEIRSNVLNQLLNPVLWTQTLENMHKDGADAFVEVGPGKVLQGLVKRTLEDVEINGYE</sequence>
<protein>
    <recommendedName>
        <fullName evidence="2 6">Malonyl CoA-acyl carrier protein transacylase</fullName>
        <ecNumber evidence="1 6">2.3.1.39</ecNumber>
    </recommendedName>
</protein>
<evidence type="ECO:0000313" key="10">
    <source>
        <dbReference type="Proteomes" id="UP000317593"/>
    </source>
</evidence>
<dbReference type="AlphaFoldDB" id="A0A521B4V7"/>
<evidence type="ECO:0000256" key="6">
    <source>
        <dbReference type="PIRNR" id="PIRNR000446"/>
    </source>
</evidence>
<dbReference type="SUPFAM" id="SSF55048">
    <property type="entry name" value="Probable ACP-binding domain of malonyl-CoA ACP transacylase"/>
    <property type="match status" value="1"/>
</dbReference>
<dbReference type="EMBL" id="FXTH01000002">
    <property type="protein sequence ID" value="SMO42105.1"/>
    <property type="molecule type" value="Genomic_DNA"/>
</dbReference>
<evidence type="ECO:0000256" key="5">
    <source>
        <dbReference type="ARBA" id="ARBA00048462"/>
    </source>
</evidence>
<feature type="active site" evidence="7">
    <location>
        <position position="87"/>
    </location>
</feature>
<dbReference type="PIRSF" id="PIRSF000446">
    <property type="entry name" value="Mct"/>
    <property type="match status" value="1"/>
</dbReference>
<evidence type="ECO:0000256" key="2">
    <source>
        <dbReference type="ARBA" id="ARBA00018953"/>
    </source>
</evidence>
<evidence type="ECO:0000256" key="3">
    <source>
        <dbReference type="ARBA" id="ARBA00022679"/>
    </source>
</evidence>
<accession>A0A521B4V7</accession>
<comment type="catalytic activity">
    <reaction evidence="5 6">
        <text>holo-[ACP] + malonyl-CoA = malonyl-[ACP] + CoA</text>
        <dbReference type="Rhea" id="RHEA:41792"/>
        <dbReference type="Rhea" id="RHEA-COMP:9623"/>
        <dbReference type="Rhea" id="RHEA-COMP:9685"/>
        <dbReference type="ChEBI" id="CHEBI:57287"/>
        <dbReference type="ChEBI" id="CHEBI:57384"/>
        <dbReference type="ChEBI" id="CHEBI:64479"/>
        <dbReference type="ChEBI" id="CHEBI:78449"/>
        <dbReference type="EC" id="2.3.1.39"/>
    </reaction>
</comment>
<dbReference type="InterPro" id="IPR024925">
    <property type="entry name" value="Malonyl_CoA-ACP_transAc"/>
</dbReference>
<name>A0A521B4V7_9BACT</name>
<dbReference type="InterPro" id="IPR016036">
    <property type="entry name" value="Malonyl_transacylase_ACP-bd"/>
</dbReference>
<dbReference type="GO" id="GO:0006633">
    <property type="term" value="P:fatty acid biosynthetic process"/>
    <property type="evidence" value="ECO:0007669"/>
    <property type="project" value="TreeGrafter"/>
</dbReference>
<evidence type="ECO:0000313" key="9">
    <source>
        <dbReference type="EMBL" id="SMO42105.1"/>
    </source>
</evidence>
<dbReference type="Gene3D" id="3.30.70.250">
    <property type="entry name" value="Malonyl-CoA ACP transacylase, ACP-binding"/>
    <property type="match status" value="1"/>
</dbReference>
<evidence type="ECO:0000259" key="8">
    <source>
        <dbReference type="SMART" id="SM00827"/>
    </source>
</evidence>
<dbReference type="InterPro" id="IPR050858">
    <property type="entry name" value="Mal-CoA-ACP_Trans/PKS_FabD"/>
</dbReference>